<keyword evidence="3" id="KW-0472">Membrane</keyword>
<reference evidence="5 6" key="1">
    <citation type="submission" date="2019-04" db="EMBL/GenBank/DDBJ databases">
        <title>Azoarcus rhizosphaerae sp. nov. isolated from rhizosphere of Ficus religiosa.</title>
        <authorList>
            <person name="Lin S.-Y."/>
            <person name="Hameed A."/>
            <person name="Hsu Y.-H."/>
            <person name="Young C.-C."/>
        </authorList>
    </citation>
    <scope>NUCLEOTIDE SEQUENCE [LARGE SCALE GENOMIC DNA]</scope>
    <source>
        <strain evidence="5 6">CC-YHH848</strain>
    </source>
</reference>
<gene>
    <name evidence="5" type="ORF">E6O51_16910</name>
</gene>
<protein>
    <submittedName>
        <fullName evidence="5">DUF4880 domain-containing protein</fullName>
    </submittedName>
</protein>
<dbReference type="InterPro" id="IPR012373">
    <property type="entry name" value="Ferrdict_sens_TM"/>
</dbReference>
<feature type="region of interest" description="Disordered" evidence="2">
    <location>
        <begin position="17"/>
        <end position="45"/>
    </location>
</feature>
<dbReference type="Gene3D" id="3.55.50.30">
    <property type="match status" value="1"/>
</dbReference>
<dbReference type="Proteomes" id="UP000307956">
    <property type="component" value="Unassembled WGS sequence"/>
</dbReference>
<evidence type="ECO:0000256" key="2">
    <source>
        <dbReference type="SAM" id="MobiDB-lite"/>
    </source>
</evidence>
<dbReference type="Pfam" id="PF04773">
    <property type="entry name" value="FecR"/>
    <property type="match status" value="1"/>
</dbReference>
<evidence type="ECO:0000313" key="5">
    <source>
        <dbReference type="EMBL" id="THF58669.1"/>
    </source>
</evidence>
<dbReference type="PIRSF" id="PIRSF018266">
    <property type="entry name" value="FecR"/>
    <property type="match status" value="1"/>
</dbReference>
<keyword evidence="3" id="KW-0812">Transmembrane</keyword>
<dbReference type="PROSITE" id="PS50832">
    <property type="entry name" value="S1_IF1_TYPE"/>
    <property type="match status" value="1"/>
</dbReference>
<dbReference type="EMBL" id="SSOD01000015">
    <property type="protein sequence ID" value="THF58669.1"/>
    <property type="molecule type" value="Genomic_DNA"/>
</dbReference>
<dbReference type="PANTHER" id="PTHR30273:SF2">
    <property type="entry name" value="PROTEIN FECR"/>
    <property type="match status" value="1"/>
</dbReference>
<dbReference type="GO" id="GO:0016989">
    <property type="term" value="F:sigma factor antagonist activity"/>
    <property type="evidence" value="ECO:0007669"/>
    <property type="project" value="TreeGrafter"/>
</dbReference>
<feature type="transmembrane region" description="Helical" evidence="3">
    <location>
        <begin position="131"/>
        <end position="149"/>
    </location>
</feature>
<dbReference type="PANTHER" id="PTHR30273">
    <property type="entry name" value="PERIPLASMIC SIGNAL SENSOR AND SIGMA FACTOR ACTIVATOR FECR-RELATED"/>
    <property type="match status" value="1"/>
</dbReference>
<dbReference type="InterPro" id="IPR032623">
    <property type="entry name" value="FecR_N"/>
</dbReference>
<keyword evidence="3" id="KW-1133">Transmembrane helix</keyword>
<comment type="caution">
    <text evidence="5">The sequence shown here is derived from an EMBL/GenBank/DDBJ whole genome shotgun (WGS) entry which is preliminary data.</text>
</comment>
<feature type="domain" description="S1-like" evidence="4">
    <location>
        <begin position="238"/>
        <end position="306"/>
    </location>
</feature>
<keyword evidence="6" id="KW-1185">Reference proteome</keyword>
<evidence type="ECO:0000256" key="1">
    <source>
        <dbReference type="PROSITE-ProRule" id="PRU00181"/>
    </source>
</evidence>
<dbReference type="AlphaFoldDB" id="A0A4S4AHD3"/>
<dbReference type="GO" id="GO:0003743">
    <property type="term" value="F:translation initiation factor activity"/>
    <property type="evidence" value="ECO:0007669"/>
    <property type="project" value="UniProtKB-UniRule"/>
</dbReference>
<dbReference type="InterPro" id="IPR006860">
    <property type="entry name" value="FecR"/>
</dbReference>
<sequence length="370" mass="40583">MRGCGCRYARPSDVGEAGIRVRPRPHPDAMKKDMFGSREPATDQATDALDEEARAWLRRLRGGGATGRDAHEFKAWCARSPAHRQALTRAERQWCEMEGAQARYDAAFPGRRASAGADLLRGRAVNMQRRWLLRGAVSAGAAAAVLAALRPPLHLWPSLQDMAADRRTGTGEQARLALGRDVEVLLNTRTSIDVKQGPAAAGIDRIRLLDGEVAVQRRPGARPVEILAGAGRIVPEHGGVEARRAGPRYCVTCTAGQAWLEHPQGRVELRERERVWYDGGRIEPAAAVDLEVASAWQRGNIVFRATPLSDAVEEINRYRPGRVMLTSEALAARQISGQFQIHNLDEAIRQIQQIYDADVTWLPAGVVIVG</sequence>
<feature type="compositionally biased region" description="Basic and acidic residues" evidence="2">
    <location>
        <begin position="25"/>
        <end position="36"/>
    </location>
</feature>
<evidence type="ECO:0000313" key="6">
    <source>
        <dbReference type="Proteomes" id="UP000307956"/>
    </source>
</evidence>
<dbReference type="InterPro" id="IPR006196">
    <property type="entry name" value="RNA-binding_domain_S1_IF1"/>
</dbReference>
<dbReference type="Pfam" id="PF16220">
    <property type="entry name" value="DUF4880"/>
    <property type="match status" value="1"/>
</dbReference>
<name>A0A4S4AHD3_9RHOO</name>
<proteinExistence type="predicted"/>
<keyword evidence="1" id="KW-0396">Initiation factor</keyword>
<keyword evidence="1" id="KW-0648">Protein biosynthesis</keyword>
<evidence type="ECO:0000256" key="3">
    <source>
        <dbReference type="SAM" id="Phobius"/>
    </source>
</evidence>
<dbReference type="GO" id="GO:0003723">
    <property type="term" value="F:RNA binding"/>
    <property type="evidence" value="ECO:0007669"/>
    <property type="project" value="InterPro"/>
</dbReference>
<evidence type="ECO:0000259" key="4">
    <source>
        <dbReference type="PROSITE" id="PS50832"/>
    </source>
</evidence>
<dbReference type="OrthoDB" id="8617634at2"/>
<accession>A0A4S4AHD3</accession>
<organism evidence="5 6">
    <name type="scientific">Pseudothauera rhizosphaerae</name>
    <dbReference type="NCBI Taxonomy" id="2565932"/>
    <lineage>
        <taxon>Bacteria</taxon>
        <taxon>Pseudomonadati</taxon>
        <taxon>Pseudomonadota</taxon>
        <taxon>Betaproteobacteria</taxon>
        <taxon>Rhodocyclales</taxon>
        <taxon>Zoogloeaceae</taxon>
        <taxon>Pseudothauera</taxon>
    </lineage>
</organism>